<feature type="transmembrane region" description="Helical" evidence="1">
    <location>
        <begin position="137"/>
        <end position="157"/>
    </location>
</feature>
<evidence type="ECO:0000256" key="1">
    <source>
        <dbReference type="SAM" id="Phobius"/>
    </source>
</evidence>
<accession>A0A1Y5S8E1</accession>
<evidence type="ECO:0000313" key="3">
    <source>
        <dbReference type="Proteomes" id="UP000193862"/>
    </source>
</evidence>
<keyword evidence="1" id="KW-1133">Transmembrane helix</keyword>
<dbReference type="RefSeq" id="WP_085835869.1">
    <property type="nucleotide sequence ID" value="NZ_FWFS01000003.1"/>
</dbReference>
<feature type="transmembrane region" description="Helical" evidence="1">
    <location>
        <begin position="61"/>
        <end position="93"/>
    </location>
</feature>
<dbReference type="AlphaFoldDB" id="A0A1Y5S8E1"/>
<proteinExistence type="predicted"/>
<keyword evidence="1" id="KW-0812">Transmembrane</keyword>
<reference evidence="2 3" key="1">
    <citation type="submission" date="2017-03" db="EMBL/GenBank/DDBJ databases">
        <authorList>
            <person name="Afonso C.L."/>
            <person name="Miller P.J."/>
            <person name="Scott M.A."/>
            <person name="Spackman E."/>
            <person name="Goraichik I."/>
            <person name="Dimitrov K.M."/>
            <person name="Suarez D.L."/>
            <person name="Swayne D.E."/>
        </authorList>
    </citation>
    <scope>NUCLEOTIDE SEQUENCE [LARGE SCALE GENOMIC DNA]</scope>
    <source>
        <strain evidence="2 3">CECT 8620</strain>
    </source>
</reference>
<name>A0A1Y5S8E1_9RHOB</name>
<evidence type="ECO:0008006" key="4">
    <source>
        <dbReference type="Google" id="ProtNLM"/>
    </source>
</evidence>
<feature type="transmembrane region" description="Helical" evidence="1">
    <location>
        <begin position="105"/>
        <end position="125"/>
    </location>
</feature>
<dbReference type="OrthoDB" id="7629477at2"/>
<keyword evidence="1" id="KW-0472">Membrane</keyword>
<feature type="transmembrane region" description="Helical" evidence="1">
    <location>
        <begin position="12"/>
        <end position="29"/>
    </location>
</feature>
<dbReference type="EMBL" id="FWFS01000003">
    <property type="protein sequence ID" value="SLN33471.1"/>
    <property type="molecule type" value="Genomic_DNA"/>
</dbReference>
<evidence type="ECO:0000313" key="2">
    <source>
        <dbReference type="EMBL" id="SLN33471.1"/>
    </source>
</evidence>
<gene>
    <name evidence="2" type="ORF">AQS8620_01148</name>
</gene>
<keyword evidence="3" id="KW-1185">Reference proteome</keyword>
<protein>
    <recommendedName>
        <fullName evidence="4">Rod shape-determining protein MreD</fullName>
    </recommendedName>
</protein>
<sequence>MVDPLTIARLLHRAAYILLSLLAVFFYILPLDVGTGRWPGPDLLVALTFAWGVRRPDYVPALLVAAVMLMADLIFLRPPGLWAALTVLGLEFLRRRTAQNQEMSFALEWMLVTGTLALMVLANRLLLGLTMTPQTSLGLTLLQLFSTVMAYPVIAFVSASFGRITRPEGDEPARVLR</sequence>
<organism evidence="2 3">
    <name type="scientific">Aquimixticola soesokkakensis</name>
    <dbReference type="NCBI Taxonomy" id="1519096"/>
    <lineage>
        <taxon>Bacteria</taxon>
        <taxon>Pseudomonadati</taxon>
        <taxon>Pseudomonadota</taxon>
        <taxon>Alphaproteobacteria</taxon>
        <taxon>Rhodobacterales</taxon>
        <taxon>Paracoccaceae</taxon>
        <taxon>Aquimixticola</taxon>
    </lineage>
</organism>
<dbReference type="Proteomes" id="UP000193862">
    <property type="component" value="Unassembled WGS sequence"/>
</dbReference>